<accession>A0A0E9WRE1</accession>
<sequence length="100" mass="11407">MCFPADLLLTVIYRMNVNVDMRLMPLTQSIIYTADLLRCFCVSWLGCINGTIMFKGVRMSKLDLLLNCFVQLDIIQATIQACHRGSLQERWNRGEGVAFS</sequence>
<protein>
    <submittedName>
        <fullName evidence="1">Uncharacterized protein</fullName>
    </submittedName>
</protein>
<name>A0A0E9WRE1_ANGAN</name>
<reference evidence="1" key="2">
    <citation type="journal article" date="2015" name="Fish Shellfish Immunol.">
        <title>Early steps in the European eel (Anguilla anguilla)-Vibrio vulnificus interaction in the gills: Role of the RtxA13 toxin.</title>
        <authorList>
            <person name="Callol A."/>
            <person name="Pajuelo D."/>
            <person name="Ebbesson L."/>
            <person name="Teles M."/>
            <person name="MacKenzie S."/>
            <person name="Amaro C."/>
        </authorList>
    </citation>
    <scope>NUCLEOTIDE SEQUENCE</scope>
</reference>
<dbReference type="EMBL" id="GBXM01015588">
    <property type="protein sequence ID" value="JAH92989.1"/>
    <property type="molecule type" value="Transcribed_RNA"/>
</dbReference>
<dbReference type="AlphaFoldDB" id="A0A0E9WRE1"/>
<reference evidence="1" key="1">
    <citation type="submission" date="2014-11" db="EMBL/GenBank/DDBJ databases">
        <authorList>
            <person name="Amaro Gonzalez C."/>
        </authorList>
    </citation>
    <scope>NUCLEOTIDE SEQUENCE</scope>
</reference>
<proteinExistence type="predicted"/>
<organism evidence="1">
    <name type="scientific">Anguilla anguilla</name>
    <name type="common">European freshwater eel</name>
    <name type="synonym">Muraena anguilla</name>
    <dbReference type="NCBI Taxonomy" id="7936"/>
    <lineage>
        <taxon>Eukaryota</taxon>
        <taxon>Metazoa</taxon>
        <taxon>Chordata</taxon>
        <taxon>Craniata</taxon>
        <taxon>Vertebrata</taxon>
        <taxon>Euteleostomi</taxon>
        <taxon>Actinopterygii</taxon>
        <taxon>Neopterygii</taxon>
        <taxon>Teleostei</taxon>
        <taxon>Anguilliformes</taxon>
        <taxon>Anguillidae</taxon>
        <taxon>Anguilla</taxon>
    </lineage>
</organism>
<evidence type="ECO:0000313" key="1">
    <source>
        <dbReference type="EMBL" id="JAH92989.1"/>
    </source>
</evidence>